<gene>
    <name evidence="1" type="ORF">AEK19_MT1536</name>
</gene>
<accession>A0A1Y0B2V4</accession>
<dbReference type="EMBL" id="KY774314">
    <property type="protein sequence ID" value="ART31724.1"/>
    <property type="molecule type" value="Genomic_DNA"/>
</dbReference>
<dbReference type="AlphaFoldDB" id="A0A1Y0B2V4"/>
<protein>
    <submittedName>
        <fullName evidence="1">Uncharacterized protein</fullName>
    </submittedName>
</protein>
<reference evidence="1" key="1">
    <citation type="submission" date="2017-03" db="EMBL/GenBank/DDBJ databases">
        <title>The mitochondrial genome of the carnivorous plant Utricularia reniformis (Lentibulariaceae): structure, comparative analysis and evolutionary landmarks.</title>
        <authorList>
            <person name="Silva S.R."/>
            <person name="Alvarenga D.O."/>
            <person name="Michael T.P."/>
            <person name="Miranda V.F.O."/>
            <person name="Varani A.M."/>
        </authorList>
    </citation>
    <scope>NUCLEOTIDE SEQUENCE</scope>
</reference>
<evidence type="ECO:0000313" key="1">
    <source>
        <dbReference type="EMBL" id="ART31724.1"/>
    </source>
</evidence>
<geneLocation type="mitochondrion" evidence="1"/>
<proteinExistence type="predicted"/>
<organism evidence="1">
    <name type="scientific">Utricularia reniformis</name>
    <dbReference type="NCBI Taxonomy" id="192314"/>
    <lineage>
        <taxon>Eukaryota</taxon>
        <taxon>Viridiplantae</taxon>
        <taxon>Streptophyta</taxon>
        <taxon>Embryophyta</taxon>
        <taxon>Tracheophyta</taxon>
        <taxon>Spermatophyta</taxon>
        <taxon>Magnoliopsida</taxon>
        <taxon>eudicotyledons</taxon>
        <taxon>Gunneridae</taxon>
        <taxon>Pentapetalae</taxon>
        <taxon>asterids</taxon>
        <taxon>lamiids</taxon>
        <taxon>Lamiales</taxon>
        <taxon>Lentibulariaceae</taxon>
        <taxon>Utricularia</taxon>
    </lineage>
</organism>
<sequence length="33" mass="3490">MNRACKRKGGIYFGVRSAGGLLVSSRGSMVFPS</sequence>
<keyword evidence="1" id="KW-0496">Mitochondrion</keyword>
<name>A0A1Y0B2V4_9LAMI</name>